<accession>A0A319DYF4</accession>
<evidence type="ECO:0000313" key="2">
    <source>
        <dbReference type="Proteomes" id="UP000248423"/>
    </source>
</evidence>
<evidence type="ECO:0000313" key="1">
    <source>
        <dbReference type="EMBL" id="PYI02747.1"/>
    </source>
</evidence>
<dbReference type="OrthoDB" id="416217at2759"/>
<sequence>MAEICLPFALAQPSLLHGILALSSRHMMTLQPENRWYHLAYHHHSQQFFSLFPNDLQKPPSLEMTNLAHSNIFLANVLSSAEPMVHSWVTVQDPQEIDQAFSWIKLQARHQWILRPYAPWLSDCYLQPIFKRAPRSLQLHPATACGITEPLPIESLRDLIAHGSSRRHLLTRGLDLLIESYDPDPALPYLNVFDRSLGFICSMEEEFLHLLHQKDEVALVLFTYWLCHMVGLNLWWFSKASDECRAICCFLKNSVDLRVQALVDYPLRVCDLMVDFRGTLSQESSQG</sequence>
<dbReference type="VEuPathDB" id="FungiDB:BO78DRAFT_390031"/>
<dbReference type="PANTHER" id="PTHR47784:SF9">
    <property type="entry name" value="ZN(II)2CYS6 TRANSCRIPTION FACTOR (EUROFUNG)"/>
    <property type="match status" value="1"/>
</dbReference>
<dbReference type="GO" id="GO:0001228">
    <property type="term" value="F:DNA-binding transcription activator activity, RNA polymerase II-specific"/>
    <property type="evidence" value="ECO:0007669"/>
    <property type="project" value="TreeGrafter"/>
</dbReference>
<dbReference type="Proteomes" id="UP000248423">
    <property type="component" value="Unassembled WGS sequence"/>
</dbReference>
<gene>
    <name evidence="1" type="ORF">BO78DRAFT_390031</name>
</gene>
<dbReference type="InterPro" id="IPR053157">
    <property type="entry name" value="Sterol_Uptake_Regulator"/>
</dbReference>
<protein>
    <submittedName>
        <fullName evidence="1">Uncharacterized protein</fullName>
    </submittedName>
</protein>
<organism evidence="1 2">
    <name type="scientific">Aspergillus sclerotiicarbonarius (strain CBS 121057 / IBT 28362)</name>
    <dbReference type="NCBI Taxonomy" id="1448318"/>
    <lineage>
        <taxon>Eukaryota</taxon>
        <taxon>Fungi</taxon>
        <taxon>Dikarya</taxon>
        <taxon>Ascomycota</taxon>
        <taxon>Pezizomycotina</taxon>
        <taxon>Eurotiomycetes</taxon>
        <taxon>Eurotiomycetidae</taxon>
        <taxon>Eurotiales</taxon>
        <taxon>Aspergillaceae</taxon>
        <taxon>Aspergillus</taxon>
        <taxon>Aspergillus subgen. Circumdati</taxon>
    </lineage>
</organism>
<dbReference type="PANTHER" id="PTHR47784">
    <property type="entry name" value="STEROL UPTAKE CONTROL PROTEIN 2"/>
    <property type="match status" value="1"/>
</dbReference>
<dbReference type="STRING" id="1448318.A0A319DYF4"/>
<keyword evidence="2" id="KW-1185">Reference proteome</keyword>
<dbReference type="EMBL" id="KZ826390">
    <property type="protein sequence ID" value="PYI02747.1"/>
    <property type="molecule type" value="Genomic_DNA"/>
</dbReference>
<dbReference type="AlphaFoldDB" id="A0A319DYF4"/>
<dbReference type="InterPro" id="IPR021858">
    <property type="entry name" value="Fun_TF"/>
</dbReference>
<proteinExistence type="predicted"/>
<name>A0A319DYF4_ASPSB</name>
<reference evidence="1 2" key="1">
    <citation type="submission" date="2018-02" db="EMBL/GenBank/DDBJ databases">
        <title>The genomes of Aspergillus section Nigri reveals drivers in fungal speciation.</title>
        <authorList>
            <consortium name="DOE Joint Genome Institute"/>
            <person name="Vesth T.C."/>
            <person name="Nybo J."/>
            <person name="Theobald S."/>
            <person name="Brandl J."/>
            <person name="Frisvad J.C."/>
            <person name="Nielsen K.F."/>
            <person name="Lyhne E.K."/>
            <person name="Kogle M.E."/>
            <person name="Kuo A."/>
            <person name="Riley R."/>
            <person name="Clum A."/>
            <person name="Nolan M."/>
            <person name="Lipzen A."/>
            <person name="Salamov A."/>
            <person name="Henrissat B."/>
            <person name="Wiebenga A."/>
            <person name="De vries R.P."/>
            <person name="Grigoriev I.V."/>
            <person name="Mortensen U.H."/>
            <person name="Andersen M.R."/>
            <person name="Baker S.E."/>
        </authorList>
    </citation>
    <scope>NUCLEOTIDE SEQUENCE [LARGE SCALE GENOMIC DNA]</scope>
    <source>
        <strain evidence="1 2">CBS 121057</strain>
    </source>
</reference>
<dbReference type="Pfam" id="PF11951">
    <property type="entry name" value="Fungal_trans_2"/>
    <property type="match status" value="1"/>
</dbReference>